<reference evidence="2" key="1">
    <citation type="submission" date="2021-07" db="EMBL/GenBank/DDBJ databases">
        <authorList>
            <person name="Luelf R.H."/>
        </authorList>
    </citation>
    <scope>NUCLEOTIDE SEQUENCE</scope>
    <source>
        <strain evidence="2">TMW 2.2304</strain>
    </source>
</reference>
<proteinExistence type="predicted"/>
<dbReference type="RefSeq" id="WP_261536097.1">
    <property type="nucleotide sequence ID" value="NZ_JAHXDE010000004.1"/>
</dbReference>
<name>A0A9X2X3B8_9GAMM</name>
<sequence length="108" mass="12616">MHRDPEAIQADIDELKTLLAQGARNLDRLHDELAETRAMLSADERNRQHLRYVMRRYETGEYVAVGINTWWCRDGQLLERATPNDMGALHQLEREGLIECERRQENAA</sequence>
<keyword evidence="3" id="KW-1185">Reference proteome</keyword>
<protein>
    <submittedName>
        <fullName evidence="2">Uncharacterized protein</fullName>
    </submittedName>
</protein>
<comment type="caution">
    <text evidence="2">The sequence shown here is derived from an EMBL/GenBank/DDBJ whole genome shotgun (WGS) entry which is preliminary data.</text>
</comment>
<dbReference type="Proteomes" id="UP001145353">
    <property type="component" value="Unassembled WGS sequence"/>
</dbReference>
<keyword evidence="1" id="KW-0175">Coiled coil</keyword>
<organism evidence="2 3">
    <name type="scientific">Chromohalobacter moromii</name>
    <dbReference type="NCBI Taxonomy" id="2860329"/>
    <lineage>
        <taxon>Bacteria</taxon>
        <taxon>Pseudomonadati</taxon>
        <taxon>Pseudomonadota</taxon>
        <taxon>Gammaproteobacteria</taxon>
        <taxon>Oceanospirillales</taxon>
        <taxon>Halomonadaceae</taxon>
        <taxon>Chromohalobacter</taxon>
    </lineage>
</organism>
<gene>
    <name evidence="2" type="ORF">KZO87_12410</name>
</gene>
<dbReference type="EMBL" id="JAHXDE010000004">
    <property type="protein sequence ID" value="MCT8506177.1"/>
    <property type="molecule type" value="Genomic_DNA"/>
</dbReference>
<dbReference type="AlphaFoldDB" id="A0A9X2X3B8"/>
<feature type="coiled-coil region" evidence="1">
    <location>
        <begin position="12"/>
        <end position="46"/>
    </location>
</feature>
<evidence type="ECO:0000313" key="2">
    <source>
        <dbReference type="EMBL" id="MCT8506177.1"/>
    </source>
</evidence>
<accession>A0A9X2X3B8</accession>
<reference evidence="2" key="2">
    <citation type="journal article" date="2022" name="Syst. Appl. Microbiol.">
        <title>Chromohalobacter moromii sp. nov., a moderately halophilic bacterium isolated from lupine-based moromi fermentation.</title>
        <authorList>
            <person name="Lulf R.H."/>
            <person name="Hilgarth M."/>
            <person name="Ehrmann M.A."/>
        </authorList>
    </citation>
    <scope>NUCLEOTIDE SEQUENCE</scope>
    <source>
        <strain evidence="2">TMW 2.2304</strain>
    </source>
</reference>
<evidence type="ECO:0000313" key="3">
    <source>
        <dbReference type="Proteomes" id="UP001145353"/>
    </source>
</evidence>
<evidence type="ECO:0000256" key="1">
    <source>
        <dbReference type="SAM" id="Coils"/>
    </source>
</evidence>